<accession>A0A815B510</accession>
<organism evidence="2 4">
    <name type="scientific">Adineta steineri</name>
    <dbReference type="NCBI Taxonomy" id="433720"/>
    <lineage>
        <taxon>Eukaryota</taxon>
        <taxon>Metazoa</taxon>
        <taxon>Spiralia</taxon>
        <taxon>Gnathifera</taxon>
        <taxon>Rotifera</taxon>
        <taxon>Eurotatoria</taxon>
        <taxon>Bdelloidea</taxon>
        <taxon>Adinetida</taxon>
        <taxon>Adinetidae</taxon>
        <taxon>Adineta</taxon>
    </lineage>
</organism>
<dbReference type="EMBL" id="CAJOBB010000152">
    <property type="protein sequence ID" value="CAF3586634.1"/>
    <property type="molecule type" value="Genomic_DNA"/>
</dbReference>
<dbReference type="Proteomes" id="UP000663860">
    <property type="component" value="Unassembled WGS sequence"/>
</dbReference>
<dbReference type="AlphaFoldDB" id="A0A815B510"/>
<feature type="coiled-coil region" evidence="1">
    <location>
        <begin position="73"/>
        <end position="134"/>
    </location>
</feature>
<evidence type="ECO:0000313" key="3">
    <source>
        <dbReference type="EMBL" id="CAF3586634.1"/>
    </source>
</evidence>
<gene>
    <name evidence="2" type="ORF">IZO911_LOCUS32124</name>
    <name evidence="3" type="ORF">KXQ929_LOCUS4404</name>
</gene>
<sequence length="258" mass="31348">MNILNNVFKRDHRYNKKISDIIPTDCVEQTRRATPIKVLSSTTKTKAVDNDKKRPVSSFRCQINHIFNQWQKVQEEKEQYQQKQQQLMQCINEKKRSQYDEVNRIVEENLVNQLQELERQEEKYYKQMEIILEEQLKQDNSSEELDDELERFAKQNDIHYKDFEKLKSHQKLYPTEQIQILSQQQQQQQQQQTLVNKLQLFKVNELIEETQHNLMNFNQWKSKQGTTNKTNLVNKNKMIDLLRRYAHTKKKYRIQTSK</sequence>
<dbReference type="Proteomes" id="UP000663868">
    <property type="component" value="Unassembled WGS sequence"/>
</dbReference>
<protein>
    <submittedName>
        <fullName evidence="2">Uncharacterized protein</fullName>
    </submittedName>
</protein>
<keyword evidence="1" id="KW-0175">Coiled coil</keyword>
<name>A0A815B510_9BILA</name>
<comment type="caution">
    <text evidence="2">The sequence shown here is derived from an EMBL/GenBank/DDBJ whole genome shotgun (WGS) entry which is preliminary data.</text>
</comment>
<evidence type="ECO:0000256" key="1">
    <source>
        <dbReference type="SAM" id="Coils"/>
    </source>
</evidence>
<proteinExistence type="predicted"/>
<evidence type="ECO:0000313" key="4">
    <source>
        <dbReference type="Proteomes" id="UP000663860"/>
    </source>
</evidence>
<dbReference type="EMBL" id="CAJNOE010000547">
    <property type="protein sequence ID" value="CAF1265445.1"/>
    <property type="molecule type" value="Genomic_DNA"/>
</dbReference>
<evidence type="ECO:0000313" key="2">
    <source>
        <dbReference type="EMBL" id="CAF1265445.1"/>
    </source>
</evidence>
<reference evidence="2" key="1">
    <citation type="submission" date="2021-02" db="EMBL/GenBank/DDBJ databases">
        <authorList>
            <person name="Nowell W R."/>
        </authorList>
    </citation>
    <scope>NUCLEOTIDE SEQUENCE</scope>
</reference>